<feature type="domain" description="Protein kinase" evidence="18">
    <location>
        <begin position="74"/>
        <end position="332"/>
    </location>
</feature>
<dbReference type="PROSITE" id="PS51375">
    <property type="entry name" value="PPR"/>
    <property type="match status" value="4"/>
</dbReference>
<evidence type="ECO:0000256" key="17">
    <source>
        <dbReference type="SAM" id="MobiDB-lite"/>
    </source>
</evidence>
<dbReference type="NCBIfam" id="TIGR00756">
    <property type="entry name" value="PPR"/>
    <property type="match status" value="3"/>
</dbReference>
<dbReference type="Gene3D" id="3.30.200.20">
    <property type="entry name" value="Phosphorylase Kinase, domain 1"/>
    <property type="match status" value="1"/>
</dbReference>
<dbReference type="SUPFAM" id="SSF56112">
    <property type="entry name" value="Protein kinase-like (PK-like)"/>
    <property type="match status" value="1"/>
</dbReference>
<dbReference type="InterPro" id="IPR002885">
    <property type="entry name" value="PPR_rpt"/>
</dbReference>
<evidence type="ECO:0000256" key="15">
    <source>
        <dbReference type="PROSITE-ProRule" id="PRU00708"/>
    </source>
</evidence>
<dbReference type="PANTHER" id="PTHR24349">
    <property type="entry name" value="SERINE/THREONINE-PROTEIN KINASE"/>
    <property type="match status" value="1"/>
</dbReference>
<dbReference type="InterPro" id="IPR050205">
    <property type="entry name" value="CDPK_Ser/Thr_kinases"/>
</dbReference>
<evidence type="ECO:0000256" key="9">
    <source>
        <dbReference type="ARBA" id="ARBA00022777"/>
    </source>
</evidence>
<dbReference type="InterPro" id="IPR000719">
    <property type="entry name" value="Prot_kinase_dom"/>
</dbReference>
<dbReference type="InterPro" id="IPR008271">
    <property type="entry name" value="Ser/Thr_kinase_AS"/>
</dbReference>
<keyword evidence="8 16" id="KW-0547">Nucleotide-binding</keyword>
<evidence type="ECO:0000256" key="10">
    <source>
        <dbReference type="ARBA" id="ARBA00022837"/>
    </source>
</evidence>
<comment type="subunit">
    <text evidence="2">Monomer.</text>
</comment>
<dbReference type="Pfam" id="PF00069">
    <property type="entry name" value="Pkinase"/>
    <property type="match status" value="1"/>
</dbReference>
<dbReference type="InterPro" id="IPR011990">
    <property type="entry name" value="TPR-like_helical_dom_sf"/>
</dbReference>
<evidence type="ECO:0000256" key="7">
    <source>
        <dbReference type="ARBA" id="ARBA00022737"/>
    </source>
</evidence>
<feature type="repeat" description="PPR" evidence="15">
    <location>
        <begin position="671"/>
        <end position="705"/>
    </location>
</feature>
<comment type="caution">
    <text evidence="19">The sequence shown here is derived from an EMBL/GenBank/DDBJ whole genome shotgun (WGS) entry which is preliminary data.</text>
</comment>
<feature type="repeat" description="PPR" evidence="15">
    <location>
        <begin position="706"/>
        <end position="740"/>
    </location>
</feature>
<dbReference type="GO" id="GO:0005524">
    <property type="term" value="F:ATP binding"/>
    <property type="evidence" value="ECO:0007669"/>
    <property type="project" value="UniProtKB-UniRule"/>
</dbReference>
<dbReference type="CDD" id="cd05117">
    <property type="entry name" value="STKc_CAMK"/>
    <property type="match status" value="1"/>
</dbReference>
<keyword evidence="7" id="KW-0677">Repeat</keyword>
<sequence length="820" mass="91283">MKMAGLELDEARNPFEFLGVEGCKCRVMGCFASKDEQPPKGGKKGGKKSGAKEGTSGNIVVIDNRGGKIQESYDVDKKKIGEGSYGTVCVCVNKATKQKRAVKALSKTQMKNIEKFKEEIRIMTIMDHPNIIKLYETFEDKVKVYLVMELCTGGELFDRIIELGHFTEVQAALVMQQMLRAVYYMHKNSFCHRDLKPENFLFATKEPIEKTHLKIIDFGLAFEFKKDVPMTTKAGTPFYVAPQVLEGKYDQSADLWSCGVIMYVLLCGYPPFWGDTDKEVLRKVSKGQFSFNPADWKNVSEDAKGLIRSLLKMSPKERFGSCLAWPKISQGLNKACQTASSAAAVAVSEAMLRRRVSFLAFALLIALGHWCTTLTFTTPFARRLDEFLKNVEADELKKGETKAKSAKFAEAGKAQKKVPTWLTELDSSLALSSVEKRDLDEARTWAERARAEGSPLTQEDLRFFIKDALTSNDADFATLWLQQLLSAEDIKPETKKKIGLLAVFLIARQKGFHQARNILAEGGEEPSHWLRNKARWLLEILRAERGGLAALGALLDDALQAGVEADHGVFRYLLYEALKLPDLAQVSKWFDKAVRHGVVPETPIVNHIIGEVSRDSGLAGAEEWFDRATAAGVRPNVYTYKYLIQAAAKSGNPEAPALWFHKSLEAGVHPDVVTFNTLINAAAKAGKLDDAVKWFNMALSMSIRPDMLTYNMVLAAAAQAGDVPAARKWFGLLLDDGFKPDVVSYNSLMKALMKTARTREVEELFWQMKADSIQPDVVTVSTMRWALGRQRVKELLQDAELLSESEVLDWQGGQIASAAA</sequence>
<dbReference type="PROSITE" id="PS50011">
    <property type="entry name" value="PROTEIN_KINASE_DOM"/>
    <property type="match status" value="1"/>
</dbReference>
<feature type="repeat" description="PPR" evidence="15">
    <location>
        <begin position="636"/>
        <end position="670"/>
    </location>
</feature>
<proteinExistence type="inferred from homology"/>
<comment type="catalytic activity">
    <reaction evidence="13">
        <text>L-threonyl-[protein] + ATP = O-phospho-L-threonyl-[protein] + ADP + H(+)</text>
        <dbReference type="Rhea" id="RHEA:46608"/>
        <dbReference type="Rhea" id="RHEA-COMP:11060"/>
        <dbReference type="Rhea" id="RHEA-COMP:11605"/>
        <dbReference type="ChEBI" id="CHEBI:15378"/>
        <dbReference type="ChEBI" id="CHEBI:30013"/>
        <dbReference type="ChEBI" id="CHEBI:30616"/>
        <dbReference type="ChEBI" id="CHEBI:61977"/>
        <dbReference type="ChEBI" id="CHEBI:456216"/>
        <dbReference type="EC" id="2.7.11.1"/>
    </reaction>
</comment>
<dbReference type="OrthoDB" id="40902at2759"/>
<keyword evidence="6" id="KW-0479">Metal-binding</keyword>
<keyword evidence="10" id="KW-0106">Calcium</keyword>
<evidence type="ECO:0000256" key="16">
    <source>
        <dbReference type="PROSITE-ProRule" id="PRU10141"/>
    </source>
</evidence>
<dbReference type="EMBL" id="LSRX01000332">
    <property type="protein sequence ID" value="OLQ00310.1"/>
    <property type="molecule type" value="Genomic_DNA"/>
</dbReference>
<dbReference type="Gene3D" id="1.25.40.10">
    <property type="entry name" value="Tetratricopeptide repeat domain"/>
    <property type="match status" value="2"/>
</dbReference>
<evidence type="ECO:0000256" key="13">
    <source>
        <dbReference type="ARBA" id="ARBA00047899"/>
    </source>
</evidence>
<evidence type="ECO:0000256" key="11">
    <source>
        <dbReference type="ARBA" id="ARBA00022840"/>
    </source>
</evidence>
<dbReference type="GO" id="GO:0004674">
    <property type="term" value="F:protein serine/threonine kinase activity"/>
    <property type="evidence" value="ECO:0007669"/>
    <property type="project" value="UniProtKB-KW"/>
</dbReference>
<dbReference type="GO" id="GO:0046872">
    <property type="term" value="F:metal ion binding"/>
    <property type="evidence" value="ECO:0007669"/>
    <property type="project" value="UniProtKB-KW"/>
</dbReference>
<dbReference type="SMART" id="SM00220">
    <property type="entry name" value="S_TKc"/>
    <property type="match status" value="1"/>
</dbReference>
<feature type="repeat" description="PPR" evidence="15">
    <location>
        <begin position="741"/>
        <end position="775"/>
    </location>
</feature>
<evidence type="ECO:0000256" key="6">
    <source>
        <dbReference type="ARBA" id="ARBA00022723"/>
    </source>
</evidence>
<dbReference type="Pfam" id="PF13041">
    <property type="entry name" value="PPR_2"/>
    <property type="match status" value="2"/>
</dbReference>
<dbReference type="InterPro" id="IPR017441">
    <property type="entry name" value="Protein_kinase_ATP_BS"/>
</dbReference>
<keyword evidence="9 19" id="KW-0418">Kinase</keyword>
<evidence type="ECO:0000313" key="19">
    <source>
        <dbReference type="EMBL" id="OLQ00310.1"/>
    </source>
</evidence>
<evidence type="ECO:0000313" key="20">
    <source>
        <dbReference type="Proteomes" id="UP000186817"/>
    </source>
</evidence>
<dbReference type="Gene3D" id="1.10.510.10">
    <property type="entry name" value="Transferase(Phosphotransferase) domain 1"/>
    <property type="match status" value="1"/>
</dbReference>
<evidence type="ECO:0000259" key="18">
    <source>
        <dbReference type="PROSITE" id="PS50011"/>
    </source>
</evidence>
<dbReference type="Proteomes" id="UP000186817">
    <property type="component" value="Unassembled WGS sequence"/>
</dbReference>
<keyword evidence="5" id="KW-0808">Transferase</keyword>
<dbReference type="SUPFAM" id="SSF81901">
    <property type="entry name" value="HCP-like"/>
    <property type="match status" value="1"/>
</dbReference>
<accession>A0A1Q9DYR3</accession>
<gene>
    <name evidence="19" type="primary">CPK2</name>
    <name evidence="19" type="ORF">AK812_SmicGene17036</name>
</gene>
<dbReference type="InterPro" id="IPR011009">
    <property type="entry name" value="Kinase-like_dom_sf"/>
</dbReference>
<keyword evidence="11 16" id="KW-0067">ATP-binding</keyword>
<dbReference type="EC" id="2.7.11.1" evidence="3"/>
<evidence type="ECO:0000256" key="3">
    <source>
        <dbReference type="ARBA" id="ARBA00012513"/>
    </source>
</evidence>
<name>A0A1Q9DYR3_SYMMI</name>
<evidence type="ECO:0000256" key="12">
    <source>
        <dbReference type="ARBA" id="ARBA00024334"/>
    </source>
</evidence>
<evidence type="ECO:0000256" key="5">
    <source>
        <dbReference type="ARBA" id="ARBA00022679"/>
    </source>
</evidence>
<dbReference type="FunFam" id="1.10.510.10:FF:000571">
    <property type="entry name" value="Maternal embryonic leucine zipper kinase"/>
    <property type="match status" value="1"/>
</dbReference>
<evidence type="ECO:0000256" key="2">
    <source>
        <dbReference type="ARBA" id="ARBA00011245"/>
    </source>
</evidence>
<dbReference type="FunFam" id="3.30.200.20:FF:000315">
    <property type="entry name" value="Calcium-dependent protein kinase 3"/>
    <property type="match status" value="1"/>
</dbReference>
<comment type="similarity">
    <text evidence="12">Belongs to the protein kinase superfamily. Ser/Thr protein kinase family. CDPK subfamily.</text>
</comment>
<dbReference type="AlphaFoldDB" id="A0A1Q9DYR3"/>
<keyword evidence="20" id="KW-1185">Reference proteome</keyword>
<comment type="cofactor">
    <cofactor evidence="1">
        <name>Mg(2+)</name>
        <dbReference type="ChEBI" id="CHEBI:18420"/>
    </cofactor>
</comment>
<feature type="region of interest" description="Disordered" evidence="17">
    <location>
        <begin position="36"/>
        <end position="57"/>
    </location>
</feature>
<feature type="binding site" evidence="16">
    <location>
        <position position="103"/>
    </location>
    <ligand>
        <name>ATP</name>
        <dbReference type="ChEBI" id="CHEBI:30616"/>
    </ligand>
</feature>
<keyword evidence="4" id="KW-0723">Serine/threonine-protein kinase</keyword>
<dbReference type="PROSITE" id="PS00108">
    <property type="entry name" value="PROTEIN_KINASE_ST"/>
    <property type="match status" value="1"/>
</dbReference>
<evidence type="ECO:0000256" key="1">
    <source>
        <dbReference type="ARBA" id="ARBA00001946"/>
    </source>
</evidence>
<reference evidence="19 20" key="1">
    <citation type="submission" date="2016-02" db="EMBL/GenBank/DDBJ databases">
        <title>Genome analysis of coral dinoflagellate symbionts highlights evolutionary adaptations to a symbiotic lifestyle.</title>
        <authorList>
            <person name="Aranda M."/>
            <person name="Li Y."/>
            <person name="Liew Y.J."/>
            <person name="Baumgarten S."/>
            <person name="Simakov O."/>
            <person name="Wilson M."/>
            <person name="Piel J."/>
            <person name="Ashoor H."/>
            <person name="Bougouffa S."/>
            <person name="Bajic V.B."/>
            <person name="Ryu T."/>
            <person name="Ravasi T."/>
            <person name="Bayer T."/>
            <person name="Micklem G."/>
            <person name="Kim H."/>
            <person name="Bhak J."/>
            <person name="Lajeunesse T.C."/>
            <person name="Voolstra C.R."/>
        </authorList>
    </citation>
    <scope>NUCLEOTIDE SEQUENCE [LARGE SCALE GENOMIC DNA]</scope>
    <source>
        <strain evidence="19 20">CCMP2467</strain>
    </source>
</reference>
<comment type="catalytic activity">
    <reaction evidence="14">
        <text>L-seryl-[protein] + ATP = O-phospho-L-seryl-[protein] + ADP + H(+)</text>
        <dbReference type="Rhea" id="RHEA:17989"/>
        <dbReference type="Rhea" id="RHEA-COMP:9863"/>
        <dbReference type="Rhea" id="RHEA-COMP:11604"/>
        <dbReference type="ChEBI" id="CHEBI:15378"/>
        <dbReference type="ChEBI" id="CHEBI:29999"/>
        <dbReference type="ChEBI" id="CHEBI:30616"/>
        <dbReference type="ChEBI" id="CHEBI:83421"/>
        <dbReference type="ChEBI" id="CHEBI:456216"/>
        <dbReference type="EC" id="2.7.11.1"/>
    </reaction>
</comment>
<protein>
    <recommendedName>
        <fullName evidence="3">non-specific serine/threonine protein kinase</fullName>
        <ecNumber evidence="3">2.7.11.1</ecNumber>
    </recommendedName>
</protein>
<evidence type="ECO:0000256" key="4">
    <source>
        <dbReference type="ARBA" id="ARBA00022527"/>
    </source>
</evidence>
<dbReference type="PROSITE" id="PS00107">
    <property type="entry name" value="PROTEIN_KINASE_ATP"/>
    <property type="match status" value="1"/>
</dbReference>
<organism evidence="19 20">
    <name type="scientific">Symbiodinium microadriaticum</name>
    <name type="common">Dinoflagellate</name>
    <name type="synonym">Zooxanthella microadriatica</name>
    <dbReference type="NCBI Taxonomy" id="2951"/>
    <lineage>
        <taxon>Eukaryota</taxon>
        <taxon>Sar</taxon>
        <taxon>Alveolata</taxon>
        <taxon>Dinophyceae</taxon>
        <taxon>Suessiales</taxon>
        <taxon>Symbiodiniaceae</taxon>
        <taxon>Symbiodinium</taxon>
    </lineage>
</organism>
<evidence type="ECO:0000256" key="8">
    <source>
        <dbReference type="ARBA" id="ARBA00022741"/>
    </source>
</evidence>
<evidence type="ECO:0000256" key="14">
    <source>
        <dbReference type="ARBA" id="ARBA00048679"/>
    </source>
</evidence>